<evidence type="ECO:0000313" key="1">
    <source>
        <dbReference type="EMBL" id="OIN96520.1"/>
    </source>
</evidence>
<dbReference type="EMBL" id="MNUO01000093">
    <property type="protein sequence ID" value="OIN96520.1"/>
    <property type="molecule type" value="Genomic_DNA"/>
</dbReference>
<reference evidence="1 2" key="1">
    <citation type="journal article" date="2016" name="Environ. Microbiol.">
        <title>Genomic resolution of a cold subsurface aquifer community provides metabolic insights for novel microbes adapted to high CO concentrations.</title>
        <authorList>
            <person name="Probst A.J."/>
            <person name="Castelle C.J."/>
            <person name="Singh A."/>
            <person name="Brown C.T."/>
            <person name="Anantharaman K."/>
            <person name="Sharon I."/>
            <person name="Hug L.A."/>
            <person name="Burstein D."/>
            <person name="Emerson J.B."/>
            <person name="Thomas B.C."/>
            <person name="Banfield J.F."/>
        </authorList>
    </citation>
    <scope>NUCLEOTIDE SEQUENCE [LARGE SCALE GENOMIC DNA]</scope>
    <source>
        <strain evidence="1">CG1_02_38_46</strain>
    </source>
</reference>
<dbReference type="STRING" id="1817893.AUJ66_06060"/>
<accession>A0A1J4SB43</accession>
<protein>
    <recommendedName>
        <fullName evidence="3">Helicase/UvrB N-terminal domain-containing protein</fullName>
    </recommendedName>
</protein>
<name>A0A1J4SB43_9BACT</name>
<proteinExistence type="predicted"/>
<organism evidence="1 2">
    <name type="scientific">Candidatus Desantisbacteria bacterium CG1_02_38_46</name>
    <dbReference type="NCBI Taxonomy" id="1817893"/>
    <lineage>
        <taxon>Bacteria</taxon>
        <taxon>Candidatus Desantisiibacteriota</taxon>
    </lineage>
</organism>
<evidence type="ECO:0000313" key="2">
    <source>
        <dbReference type="Proteomes" id="UP000182278"/>
    </source>
</evidence>
<evidence type="ECO:0008006" key="3">
    <source>
        <dbReference type="Google" id="ProtNLM"/>
    </source>
</evidence>
<dbReference type="AlphaFoldDB" id="A0A1J4SB43"/>
<dbReference type="Proteomes" id="UP000182278">
    <property type="component" value="Unassembled WGS sequence"/>
</dbReference>
<gene>
    <name evidence="1" type="ORF">AUJ66_06060</name>
</gene>
<sequence>MLYEIFNSLKEAHGQDYFTSRVSDEIVQNLNPKFELREYQKEALGRFDFYFNGYQKRQSKENVLTEEDFEEKDIVLISDEAHHRQKVQHWKRHLTILKKKI</sequence>
<comment type="caution">
    <text evidence="1">The sequence shown here is derived from an EMBL/GenBank/DDBJ whole genome shotgun (WGS) entry which is preliminary data.</text>
</comment>